<keyword evidence="1" id="KW-1185">Reference proteome</keyword>
<dbReference type="Proteomes" id="UP000095283">
    <property type="component" value="Unplaced"/>
</dbReference>
<sequence>MDDHSSLPMTPEQALVLLSGPDAIMEAKVEDALRVYLEANVGSTDIAIDALVQGYCANAQVTFFLPLLY</sequence>
<accession>A0A1I7WYD7</accession>
<name>A0A1I7WYD7_HETBA</name>
<dbReference type="WBParaSite" id="Hba_10193">
    <property type="protein sequence ID" value="Hba_10193"/>
    <property type="gene ID" value="Hba_10193"/>
</dbReference>
<evidence type="ECO:0000313" key="2">
    <source>
        <dbReference type="WBParaSite" id="Hba_10193"/>
    </source>
</evidence>
<proteinExistence type="predicted"/>
<reference evidence="2" key="1">
    <citation type="submission" date="2016-11" db="UniProtKB">
        <authorList>
            <consortium name="WormBaseParasite"/>
        </authorList>
    </citation>
    <scope>IDENTIFICATION</scope>
</reference>
<organism evidence="1 2">
    <name type="scientific">Heterorhabditis bacteriophora</name>
    <name type="common">Entomopathogenic nematode worm</name>
    <dbReference type="NCBI Taxonomy" id="37862"/>
    <lineage>
        <taxon>Eukaryota</taxon>
        <taxon>Metazoa</taxon>
        <taxon>Ecdysozoa</taxon>
        <taxon>Nematoda</taxon>
        <taxon>Chromadorea</taxon>
        <taxon>Rhabditida</taxon>
        <taxon>Rhabditina</taxon>
        <taxon>Rhabditomorpha</taxon>
        <taxon>Strongyloidea</taxon>
        <taxon>Heterorhabditidae</taxon>
        <taxon>Heterorhabditis</taxon>
    </lineage>
</organism>
<protein>
    <submittedName>
        <fullName evidence="2">CUE domain-containing protein</fullName>
    </submittedName>
</protein>
<dbReference type="AlphaFoldDB" id="A0A1I7WYD7"/>
<evidence type="ECO:0000313" key="1">
    <source>
        <dbReference type="Proteomes" id="UP000095283"/>
    </source>
</evidence>